<keyword evidence="6" id="KW-1185">Reference proteome</keyword>
<evidence type="ECO:0000256" key="2">
    <source>
        <dbReference type="ARBA" id="ARBA00022801"/>
    </source>
</evidence>
<dbReference type="PROSITE" id="PS51462">
    <property type="entry name" value="NUDIX"/>
    <property type="match status" value="1"/>
</dbReference>
<dbReference type="KEGG" id="slau:SLA_7378"/>
<organism evidence="5 6">
    <name type="scientific">Streptomyces laurentii</name>
    <dbReference type="NCBI Taxonomy" id="39478"/>
    <lineage>
        <taxon>Bacteria</taxon>
        <taxon>Bacillati</taxon>
        <taxon>Actinomycetota</taxon>
        <taxon>Actinomycetes</taxon>
        <taxon>Kitasatosporales</taxon>
        <taxon>Streptomycetaceae</taxon>
        <taxon>Streptomyces</taxon>
    </lineage>
</organism>
<evidence type="ECO:0000313" key="5">
    <source>
        <dbReference type="EMBL" id="BAU88244.1"/>
    </source>
</evidence>
<evidence type="ECO:0000259" key="4">
    <source>
        <dbReference type="PROSITE" id="PS51462"/>
    </source>
</evidence>
<accession>A0A169PNU1</accession>
<dbReference type="PROSITE" id="PS00893">
    <property type="entry name" value="NUDIX_BOX"/>
    <property type="match status" value="1"/>
</dbReference>
<dbReference type="EMBL" id="AP017424">
    <property type="protein sequence ID" value="BAU88244.1"/>
    <property type="molecule type" value="Genomic_DNA"/>
</dbReference>
<dbReference type="InterPro" id="IPR015797">
    <property type="entry name" value="NUDIX_hydrolase-like_dom_sf"/>
</dbReference>
<dbReference type="PANTHER" id="PTHR43046:SF12">
    <property type="entry name" value="GDP-MANNOSE MANNOSYL HYDROLASE"/>
    <property type="match status" value="1"/>
</dbReference>
<dbReference type="RefSeq" id="WP_359873365.1">
    <property type="nucleotide sequence ID" value="NZ_JBEYHT010000005.1"/>
</dbReference>
<dbReference type="SUPFAM" id="SSF55811">
    <property type="entry name" value="Nudix"/>
    <property type="match status" value="2"/>
</dbReference>
<keyword evidence="3" id="KW-0460">Magnesium</keyword>
<comment type="cofactor">
    <cofactor evidence="1">
        <name>Mg(2+)</name>
        <dbReference type="ChEBI" id="CHEBI:18420"/>
    </cofactor>
</comment>
<dbReference type="CDD" id="cd18876">
    <property type="entry name" value="NUDIX_Hydrolase"/>
    <property type="match status" value="1"/>
</dbReference>
<evidence type="ECO:0000256" key="1">
    <source>
        <dbReference type="ARBA" id="ARBA00001946"/>
    </source>
</evidence>
<dbReference type="PANTHER" id="PTHR43046">
    <property type="entry name" value="GDP-MANNOSE MANNOSYL HYDROLASE"/>
    <property type="match status" value="1"/>
</dbReference>
<dbReference type="Pfam" id="PF00293">
    <property type="entry name" value="NUDIX"/>
    <property type="match status" value="2"/>
</dbReference>
<dbReference type="AlphaFoldDB" id="A0A169PNU1"/>
<evidence type="ECO:0000313" key="6">
    <source>
        <dbReference type="Proteomes" id="UP000217676"/>
    </source>
</evidence>
<feature type="domain" description="Nudix hydrolase" evidence="4">
    <location>
        <begin position="21"/>
        <end position="164"/>
    </location>
</feature>
<dbReference type="Gene3D" id="3.90.79.10">
    <property type="entry name" value="Nucleoside Triphosphate Pyrophosphohydrolase"/>
    <property type="match status" value="2"/>
</dbReference>
<dbReference type="InterPro" id="IPR020084">
    <property type="entry name" value="NUDIX_hydrolase_CS"/>
</dbReference>
<proteinExistence type="predicted"/>
<keyword evidence="2 5" id="KW-0378">Hydrolase</keyword>
<dbReference type="GO" id="GO:0016787">
    <property type="term" value="F:hydrolase activity"/>
    <property type="evidence" value="ECO:0007669"/>
    <property type="project" value="UniProtKB-KW"/>
</dbReference>
<reference evidence="5 6" key="1">
    <citation type="journal article" date="2016" name="Genome Announc.">
        <title>Complete Genome Sequence of Thiostrepton-Producing Streptomyces laurentii ATCC 31255.</title>
        <authorList>
            <person name="Doi K."/>
            <person name="Fujino Y."/>
            <person name="Nagayoshi Y."/>
            <person name="Ohshima T."/>
            <person name="Ogata S."/>
        </authorList>
    </citation>
    <scope>NUCLEOTIDE SEQUENCE [LARGE SCALE GENOMIC DNA]</scope>
    <source>
        <strain evidence="5 6">ATCC 31255</strain>
    </source>
</reference>
<evidence type="ECO:0000256" key="3">
    <source>
        <dbReference type="ARBA" id="ARBA00022842"/>
    </source>
</evidence>
<dbReference type="Proteomes" id="UP000217676">
    <property type="component" value="Chromosome"/>
</dbReference>
<gene>
    <name evidence="5" type="ORF">SLA_7378</name>
</gene>
<name>A0A169PNU1_STRLU</name>
<protein>
    <submittedName>
        <fullName evidence="5">NUDIX hydrolase</fullName>
    </submittedName>
</protein>
<dbReference type="InterPro" id="IPR000086">
    <property type="entry name" value="NUDIX_hydrolase_dom"/>
</dbReference>
<sequence>MATTSTPDESPGAKMTDEEYGNHRAAHALWAGTSVLITDARGRVLIQHVDYLDTCLLPGGALDRGEPPARGAARELHEELGVTVVVERGLAVDWVSPGGMSAAAVMRFPGEIIHVFDGGTWDDVRIAAIRLPPSEITAVEFVEPARLPDLLAPRDARRALAALRARIDAAGTVLLADGVPLVPTVLDRAGVLRTPRPRHPYAFDPSPVPDPDTPIRQAWVWAFAPDGRVLVLLDPETGGACLPGGTPEPTDGEDPVVTVRREAAEEAAARLTGITYLGHLPDPGAGRTRVRYAARLTALGAAGADPATGHPYVRVLATPEQALQLFDWGPAGADQLAAVHQARARLGLPRAAPQSVTELAGTTTW</sequence>